<dbReference type="InterPro" id="IPR037252">
    <property type="entry name" value="Mib_Herc2_sf"/>
</dbReference>
<feature type="repeat" description="ANK" evidence="14">
    <location>
        <begin position="646"/>
        <end position="670"/>
    </location>
</feature>
<evidence type="ECO:0000256" key="3">
    <source>
        <dbReference type="ARBA" id="ARBA00004906"/>
    </source>
</evidence>
<comment type="subcellular location">
    <subcellularLocation>
        <location evidence="2">Cytoplasm</location>
    </subcellularLocation>
</comment>
<dbReference type="InterPro" id="IPR013083">
    <property type="entry name" value="Znf_RING/FYVE/PHD"/>
</dbReference>
<keyword evidence="10" id="KW-0833">Ubl conjugation pathway</keyword>
<feature type="domain" description="MIB/HERC2" evidence="19">
    <location>
        <begin position="145"/>
        <end position="223"/>
    </location>
</feature>
<evidence type="ECO:0000256" key="16">
    <source>
        <dbReference type="SAM" id="MobiDB-lite"/>
    </source>
</evidence>
<dbReference type="Pfam" id="PF18346">
    <property type="entry name" value="SH3_15"/>
    <property type="match status" value="2"/>
</dbReference>
<keyword evidence="13 14" id="KW-0040">ANK repeat</keyword>
<feature type="region of interest" description="Disordered" evidence="16">
    <location>
        <begin position="241"/>
        <end position="260"/>
    </location>
</feature>
<dbReference type="Pfam" id="PF12796">
    <property type="entry name" value="Ank_2"/>
    <property type="match status" value="2"/>
</dbReference>
<dbReference type="EC" id="2.3.2.27" evidence="4"/>
<dbReference type="SMART" id="SM00291">
    <property type="entry name" value="ZnF_ZZ"/>
    <property type="match status" value="1"/>
</dbReference>
<dbReference type="Pfam" id="PF00569">
    <property type="entry name" value="ZZ"/>
    <property type="match status" value="1"/>
</dbReference>
<feature type="repeat" description="ANK" evidence="14">
    <location>
        <begin position="545"/>
        <end position="577"/>
    </location>
</feature>
<evidence type="ECO:0000256" key="5">
    <source>
        <dbReference type="ARBA" id="ARBA00022490"/>
    </source>
</evidence>
<dbReference type="PANTHER" id="PTHR24202">
    <property type="entry name" value="E3 UBIQUITIN-PROTEIN LIGASE MIB2"/>
    <property type="match status" value="1"/>
</dbReference>
<feature type="domain" description="ZZ-type" evidence="18">
    <location>
        <begin position="82"/>
        <end position="134"/>
    </location>
</feature>
<evidence type="ECO:0000256" key="1">
    <source>
        <dbReference type="ARBA" id="ARBA00000900"/>
    </source>
</evidence>
<dbReference type="Pfam" id="PF13920">
    <property type="entry name" value="zf-C3HC4_3"/>
    <property type="match status" value="2"/>
</dbReference>
<dbReference type="PROSITE" id="PS50297">
    <property type="entry name" value="ANK_REP_REGION"/>
    <property type="match status" value="3"/>
</dbReference>
<dbReference type="Gene3D" id="3.30.60.90">
    <property type="match status" value="1"/>
</dbReference>
<comment type="pathway">
    <text evidence="3">Protein modification; protein ubiquitination.</text>
</comment>
<dbReference type="InterPro" id="IPR000433">
    <property type="entry name" value="Znf_ZZ"/>
</dbReference>
<feature type="repeat" description="ANK" evidence="14">
    <location>
        <begin position="512"/>
        <end position="544"/>
    </location>
</feature>
<evidence type="ECO:0000256" key="12">
    <source>
        <dbReference type="ARBA" id="ARBA00022976"/>
    </source>
</evidence>
<dbReference type="AlphaFoldDB" id="A0A226EKU8"/>
<dbReference type="Gene3D" id="1.25.40.20">
    <property type="entry name" value="Ankyrin repeat-containing domain"/>
    <property type="match status" value="3"/>
</dbReference>
<evidence type="ECO:0000256" key="4">
    <source>
        <dbReference type="ARBA" id="ARBA00012483"/>
    </source>
</evidence>
<feature type="repeat" description="ANK" evidence="14">
    <location>
        <begin position="479"/>
        <end position="511"/>
    </location>
</feature>
<comment type="catalytic activity">
    <reaction evidence="1">
        <text>S-ubiquitinyl-[E2 ubiquitin-conjugating enzyme]-L-cysteine + [acceptor protein]-L-lysine = [E2 ubiquitin-conjugating enzyme]-L-cysteine + N(6)-ubiquitinyl-[acceptor protein]-L-lysine.</text>
        <dbReference type="EC" id="2.3.2.27"/>
    </reaction>
</comment>
<keyword evidence="9 15" id="KW-0863">Zinc-finger</keyword>
<proteinExistence type="predicted"/>
<dbReference type="InterPro" id="IPR036770">
    <property type="entry name" value="Ankyrin_rpt-contain_sf"/>
</dbReference>
<comment type="caution">
    <text evidence="20">The sequence shown here is derived from an EMBL/GenBank/DDBJ whole genome shotgun (WGS) entry which is preliminary data.</text>
</comment>
<dbReference type="InterPro" id="IPR040847">
    <property type="entry name" value="SH3_15"/>
</dbReference>
<evidence type="ECO:0000259" key="17">
    <source>
        <dbReference type="PROSITE" id="PS50089"/>
    </source>
</evidence>
<dbReference type="UniPathway" id="UPA00143"/>
<dbReference type="EMBL" id="LNIX01000003">
    <property type="protein sequence ID" value="OXA57361.1"/>
    <property type="molecule type" value="Genomic_DNA"/>
</dbReference>
<feature type="domain" description="RING-type" evidence="17">
    <location>
        <begin position="872"/>
        <end position="907"/>
    </location>
</feature>
<dbReference type="GO" id="GO:0016567">
    <property type="term" value="P:protein ubiquitination"/>
    <property type="evidence" value="ECO:0007669"/>
    <property type="project" value="UniProtKB-UniPathway"/>
</dbReference>
<name>A0A226EKU8_FOLCA</name>
<dbReference type="SUPFAM" id="SSF48403">
    <property type="entry name" value="Ankyrin repeat"/>
    <property type="match status" value="1"/>
</dbReference>
<evidence type="ECO:0000256" key="14">
    <source>
        <dbReference type="PROSITE-ProRule" id="PRU00023"/>
    </source>
</evidence>
<evidence type="ECO:0000256" key="6">
    <source>
        <dbReference type="ARBA" id="ARBA00022679"/>
    </source>
</evidence>
<keyword evidence="6" id="KW-0808">Transferase</keyword>
<evidence type="ECO:0000256" key="7">
    <source>
        <dbReference type="ARBA" id="ARBA00022723"/>
    </source>
</evidence>
<dbReference type="GO" id="GO:0005737">
    <property type="term" value="C:cytoplasm"/>
    <property type="evidence" value="ECO:0007669"/>
    <property type="project" value="UniProtKB-SubCell"/>
</dbReference>
<evidence type="ECO:0000313" key="21">
    <source>
        <dbReference type="Proteomes" id="UP000198287"/>
    </source>
</evidence>
<dbReference type="PROSITE" id="PS51416">
    <property type="entry name" value="MIB_HERC2"/>
    <property type="match status" value="2"/>
</dbReference>
<dbReference type="InterPro" id="IPR043145">
    <property type="entry name" value="Znf_ZZ_sf"/>
</dbReference>
<dbReference type="OMA" id="HGACEHC"/>
<keyword evidence="12" id="KW-0914">Notch signaling pathway</keyword>
<dbReference type="Pfam" id="PF00023">
    <property type="entry name" value="Ank"/>
    <property type="match status" value="1"/>
</dbReference>
<dbReference type="Pfam" id="PF06701">
    <property type="entry name" value="MIB_HERC2"/>
    <property type="match status" value="2"/>
</dbReference>
<feature type="domain" description="MIB/HERC2" evidence="19">
    <location>
        <begin position="1"/>
        <end position="73"/>
    </location>
</feature>
<dbReference type="GO" id="GO:0008270">
    <property type="term" value="F:zinc ion binding"/>
    <property type="evidence" value="ECO:0007669"/>
    <property type="project" value="UniProtKB-KW"/>
</dbReference>
<evidence type="ECO:0000256" key="2">
    <source>
        <dbReference type="ARBA" id="ARBA00004496"/>
    </source>
</evidence>
<evidence type="ECO:0000256" key="9">
    <source>
        <dbReference type="ARBA" id="ARBA00022771"/>
    </source>
</evidence>
<evidence type="ECO:0000256" key="11">
    <source>
        <dbReference type="ARBA" id="ARBA00022833"/>
    </source>
</evidence>
<dbReference type="SUPFAM" id="SSF159034">
    <property type="entry name" value="Mib/herc2 domain-like"/>
    <property type="match status" value="2"/>
</dbReference>
<evidence type="ECO:0000256" key="8">
    <source>
        <dbReference type="ARBA" id="ARBA00022737"/>
    </source>
</evidence>
<accession>A0A226EKU8</accession>
<dbReference type="PROSITE" id="PS50089">
    <property type="entry name" value="ZF_RING_2"/>
    <property type="match status" value="2"/>
</dbReference>
<keyword evidence="5" id="KW-0963">Cytoplasm</keyword>
<dbReference type="Gene3D" id="2.30.30.40">
    <property type="entry name" value="SH3 Domains"/>
    <property type="match status" value="2"/>
</dbReference>
<dbReference type="CDD" id="cd16520">
    <property type="entry name" value="RING-HC_MIBs-like"/>
    <property type="match status" value="1"/>
</dbReference>
<dbReference type="PROSITE" id="PS50135">
    <property type="entry name" value="ZF_ZZ_2"/>
    <property type="match status" value="1"/>
</dbReference>
<evidence type="ECO:0000256" key="13">
    <source>
        <dbReference type="ARBA" id="ARBA00023043"/>
    </source>
</evidence>
<dbReference type="InterPro" id="IPR010606">
    <property type="entry name" value="Mib_Herc2"/>
</dbReference>
<dbReference type="Proteomes" id="UP000198287">
    <property type="component" value="Unassembled WGS sequence"/>
</dbReference>
<protein>
    <recommendedName>
        <fullName evidence="4">RING-type E3 ubiquitin transferase</fullName>
        <ecNumber evidence="4">2.3.2.27</ecNumber>
    </recommendedName>
</protein>
<evidence type="ECO:0000256" key="10">
    <source>
        <dbReference type="ARBA" id="ARBA00022786"/>
    </source>
</evidence>
<keyword evidence="8" id="KW-0677">Repeat</keyword>
<keyword evidence="21" id="KW-1185">Reference proteome</keyword>
<dbReference type="STRING" id="158441.A0A226EKU8"/>
<feature type="domain" description="RING-type" evidence="17">
    <location>
        <begin position="952"/>
        <end position="985"/>
    </location>
</feature>
<dbReference type="PROSITE" id="PS50088">
    <property type="entry name" value="ANK_REPEAT"/>
    <property type="match status" value="5"/>
</dbReference>
<dbReference type="SMART" id="SM00248">
    <property type="entry name" value="ANK"/>
    <property type="match status" value="7"/>
</dbReference>
<dbReference type="InterPro" id="IPR002110">
    <property type="entry name" value="Ankyrin_rpt"/>
</dbReference>
<evidence type="ECO:0000259" key="19">
    <source>
        <dbReference type="PROSITE" id="PS51416"/>
    </source>
</evidence>
<reference evidence="20 21" key="1">
    <citation type="submission" date="2015-12" db="EMBL/GenBank/DDBJ databases">
        <title>The genome of Folsomia candida.</title>
        <authorList>
            <person name="Faddeeva A."/>
            <person name="Derks M.F."/>
            <person name="Anvar Y."/>
            <person name="Smit S."/>
            <person name="Van Straalen N."/>
            <person name="Roelofs D."/>
        </authorList>
    </citation>
    <scope>NUCLEOTIDE SEQUENCE [LARGE SCALE GENOMIC DNA]</scope>
    <source>
        <strain evidence="20 21">VU population</strain>
        <tissue evidence="20">Whole body</tissue>
    </source>
</reference>
<evidence type="ECO:0000259" key="18">
    <source>
        <dbReference type="PROSITE" id="PS50135"/>
    </source>
</evidence>
<dbReference type="Gene3D" id="3.30.40.10">
    <property type="entry name" value="Zinc/RING finger domain, C3HC4 (zinc finger)"/>
    <property type="match status" value="2"/>
</dbReference>
<dbReference type="SUPFAM" id="SSF57850">
    <property type="entry name" value="RING/U-box"/>
    <property type="match status" value="1"/>
</dbReference>
<feature type="repeat" description="ANK" evidence="14">
    <location>
        <begin position="680"/>
        <end position="712"/>
    </location>
</feature>
<organism evidence="20 21">
    <name type="scientific">Folsomia candida</name>
    <name type="common">Springtail</name>
    <dbReference type="NCBI Taxonomy" id="158441"/>
    <lineage>
        <taxon>Eukaryota</taxon>
        <taxon>Metazoa</taxon>
        <taxon>Ecdysozoa</taxon>
        <taxon>Arthropoda</taxon>
        <taxon>Hexapoda</taxon>
        <taxon>Collembola</taxon>
        <taxon>Entomobryomorpha</taxon>
        <taxon>Isotomoidea</taxon>
        <taxon>Isotomidae</taxon>
        <taxon>Proisotominae</taxon>
        <taxon>Folsomia</taxon>
    </lineage>
</organism>
<dbReference type="GO" id="GO:0007219">
    <property type="term" value="P:Notch signaling pathway"/>
    <property type="evidence" value="ECO:0007669"/>
    <property type="project" value="UniProtKB-KW"/>
</dbReference>
<dbReference type="FunFam" id="3.30.60.90:FF:000004">
    <property type="entry name" value="Putative E3 ubiquitin-protein ligase MIB2"/>
    <property type="match status" value="1"/>
</dbReference>
<dbReference type="OrthoDB" id="2122982at2759"/>
<dbReference type="FunFam" id="2.30.30.40:FF:000044">
    <property type="entry name" value="E3 ubiquitin-protein ligase MIB2, putative"/>
    <property type="match status" value="1"/>
</dbReference>
<sequence length="995" mass="108936">MLEVGVRVVRGPHWKWGNQDGGEGHVGTVVEVGRPSSSSSPDKTVVVQWDMGSRTNYRTGYQDAYDLRLFDNAPAGVAGVRHPNVICDGCKEHGISGMLWKCTICFDFDLCTMCYMNDTHDLTHIFRRYDSASSAGVEVPPRHESPKVTSKGIFPASKVQRGPDWDWGNQDGGEGKVGRVVDIRGWDSESGRSVANVIWSSGSTNVYRLGHKGKVDLKAIQASSAGSYYVNHLPILGMPSSTINRNSSSGSSNKPMSSKNSLNFNVGDKVQVVQDIQTLKDLQENHGGYNPRMAEFIGKVGSVHRVTDKNDIRVQYESGIRWTFNPVVVTKITIYSVGDLVQVIPDVNKLKELQKGHGEWVDVMKEILGKTGTVVKVYTDNDLRINFTSSVWTMNPLTVKLVRSKVPETNNSMYANAHQREENYGQDPMSSMLPLLDELCAEPSSVSIERLIRDAAQGRVDAVKRMIPKIKDGINNKSGGKTALQVASHQGHQEIVIILIAAGANLEITDEDGDTALHYSSFGNQPIVMDTLLKAGALVNSVNKGQCTALHVAVNKQFLDCVKTLLKYKCNVNIQDNYGDCPLHDAIGKDNRDIINCFMNTPGTDFTLKNSRGFNGLHFAALKGNHYAVGKLVSRARQLVDVKKDDGFCALHLAALNGHFLVVEALIQEGQAEIDIRNNRKQTALTLAAAQGHCGLVELLVSKGCSVSPEDEDAATPLHAVLTKHFDTQQGHNSGHHPQPIIGSELRKHDNAPIIAEIFAKLVSCGWSSTEDETGAAALSCFLVNAGADIYKKNRRGVAPYDLIRSDKLKEMVVYYSTKSRLVNLQLNDGVERVEPSSSATGSVVGPSYGACAMPTTSGLPNPSASVIDSECRLCSEVTSLVLFEPCGHRIVCEECCVRMKKCVSCQLPIHRKMNLHGPISASSSRNSLNTSAERLKYLENKFAEIEDKFCCPICMERQRNVAFLCGHGSCSNCADVLTNCHMCRTPIKQKINLY</sequence>
<dbReference type="InterPro" id="IPR001841">
    <property type="entry name" value="Znf_RING"/>
</dbReference>
<dbReference type="SMART" id="SM00184">
    <property type="entry name" value="RING"/>
    <property type="match status" value="2"/>
</dbReference>
<dbReference type="PANTHER" id="PTHR24202:SF4">
    <property type="entry name" value="E3 UBIQUITIN-PROTEIN LIGASE MIB2-RELATED"/>
    <property type="match status" value="1"/>
</dbReference>
<evidence type="ECO:0000256" key="15">
    <source>
        <dbReference type="PROSITE-ProRule" id="PRU00228"/>
    </source>
</evidence>
<evidence type="ECO:0000313" key="20">
    <source>
        <dbReference type="EMBL" id="OXA57361.1"/>
    </source>
</evidence>
<dbReference type="GO" id="GO:0061630">
    <property type="term" value="F:ubiquitin protein ligase activity"/>
    <property type="evidence" value="ECO:0007669"/>
    <property type="project" value="UniProtKB-EC"/>
</dbReference>
<gene>
    <name evidence="20" type="ORF">Fcan01_07675</name>
</gene>
<dbReference type="CDD" id="cd16726">
    <property type="entry name" value="RING-HC_MIB2_rpt1"/>
    <property type="match status" value="1"/>
</dbReference>
<dbReference type="FunFam" id="2.30.30.40:FF:000078">
    <property type="entry name" value="Putative e3 ubiquitin-protein ligase mib2"/>
    <property type="match status" value="1"/>
</dbReference>
<keyword evidence="11" id="KW-0862">Zinc</keyword>
<keyword evidence="7" id="KW-0479">Metal-binding</keyword>